<reference evidence="1 2" key="1">
    <citation type="submission" date="2018-03" db="EMBL/GenBank/DDBJ databases">
        <title>Defining the species Micromonospora saelicesensis and Micromonospora noduli under the framework of genomics.</title>
        <authorList>
            <person name="Riesco R."/>
            <person name="Trujillo M.E."/>
        </authorList>
    </citation>
    <scope>NUCLEOTIDE SEQUENCE [LARGE SCALE GENOMIC DNA]</scope>
    <source>
        <strain evidence="1 2">PSN13</strain>
    </source>
</reference>
<accession>A0A328NRA9</accession>
<protein>
    <submittedName>
        <fullName evidence="1">Uncharacterized protein</fullName>
    </submittedName>
</protein>
<dbReference type="RefSeq" id="WP_112676986.1">
    <property type="nucleotide sequence ID" value="NZ_PYAG01000018.1"/>
</dbReference>
<organism evidence="1 2">
    <name type="scientific">Micromonospora saelicesensis</name>
    <dbReference type="NCBI Taxonomy" id="285676"/>
    <lineage>
        <taxon>Bacteria</taxon>
        <taxon>Bacillati</taxon>
        <taxon>Actinomycetota</taxon>
        <taxon>Actinomycetes</taxon>
        <taxon>Micromonosporales</taxon>
        <taxon>Micromonosporaceae</taxon>
        <taxon>Micromonospora</taxon>
    </lineage>
</organism>
<comment type="caution">
    <text evidence="1">The sequence shown here is derived from an EMBL/GenBank/DDBJ whole genome shotgun (WGS) entry which is preliminary data.</text>
</comment>
<dbReference type="EMBL" id="PYAG01000018">
    <property type="protein sequence ID" value="RAO32236.1"/>
    <property type="molecule type" value="Genomic_DNA"/>
</dbReference>
<name>A0A328NRA9_9ACTN</name>
<proteinExistence type="predicted"/>
<evidence type="ECO:0000313" key="1">
    <source>
        <dbReference type="EMBL" id="RAO32236.1"/>
    </source>
</evidence>
<sequence>MQLGLMDVYSNHGVLVIGDKVGPDGDVTLQGAFTVSSSHVLLATRGQAGLVRVCLWDGVGPRRGVEVAATRLELSDQHLSIFDIERIGLHSFATGRSGAIPIRVWVDDPGCASRVDILIGEDGDERELTSVAGRPLSSVTVSSGAEMEVADELGLILSGHDSPLDRLAAAIKLISTAPVARPAILDSRIDQVVEWSRWLNPQQSLARSRELGEFVRTEIVGLQKPVQDVEAIDLAERALQKSASSDSSVADQGGSQE</sequence>
<dbReference type="AlphaFoldDB" id="A0A328NRA9"/>
<evidence type="ECO:0000313" key="2">
    <source>
        <dbReference type="Proteomes" id="UP000249419"/>
    </source>
</evidence>
<gene>
    <name evidence="1" type="ORF">PSN13_03928</name>
</gene>
<dbReference type="Proteomes" id="UP000249419">
    <property type="component" value="Unassembled WGS sequence"/>
</dbReference>